<evidence type="ECO:0000259" key="3">
    <source>
        <dbReference type="PROSITE" id="PS50172"/>
    </source>
</evidence>
<dbReference type="Gene3D" id="3.40.50.10190">
    <property type="entry name" value="BRCT domain"/>
    <property type="match status" value="2"/>
</dbReference>
<accession>A0A3P8C2K4</accession>
<dbReference type="InterPro" id="IPR012340">
    <property type="entry name" value="NA-bd_OB-fold"/>
</dbReference>
<proteinExistence type="predicted"/>
<feature type="region of interest" description="Disordered" evidence="2">
    <location>
        <begin position="67"/>
        <end position="87"/>
    </location>
</feature>
<dbReference type="AlphaFoldDB" id="A0A3P8C2K4"/>
<dbReference type="GO" id="GO:0003910">
    <property type="term" value="F:DNA ligase (ATP) activity"/>
    <property type="evidence" value="ECO:0007669"/>
    <property type="project" value="InterPro"/>
</dbReference>
<dbReference type="GO" id="GO:0003677">
    <property type="term" value="F:DNA binding"/>
    <property type="evidence" value="ECO:0007669"/>
    <property type="project" value="InterPro"/>
</dbReference>
<dbReference type="SUPFAM" id="SSF50249">
    <property type="entry name" value="Nucleic acid-binding proteins"/>
    <property type="match status" value="1"/>
</dbReference>
<dbReference type="OrthoDB" id="206088at2759"/>
<evidence type="ECO:0000256" key="2">
    <source>
        <dbReference type="SAM" id="MobiDB-lite"/>
    </source>
</evidence>
<evidence type="ECO:0000256" key="1">
    <source>
        <dbReference type="ARBA" id="ARBA00023172"/>
    </source>
</evidence>
<reference evidence="4 5" key="1">
    <citation type="submission" date="2018-11" db="EMBL/GenBank/DDBJ databases">
        <authorList>
            <consortium name="Pathogen Informatics"/>
        </authorList>
    </citation>
    <scope>NUCLEOTIDE SEQUENCE [LARGE SCALE GENOMIC DNA]</scope>
</reference>
<dbReference type="InterPro" id="IPR001357">
    <property type="entry name" value="BRCT_dom"/>
</dbReference>
<dbReference type="InterPro" id="IPR029710">
    <property type="entry name" value="LIG4"/>
</dbReference>
<dbReference type="GO" id="GO:0032807">
    <property type="term" value="C:DNA ligase IV complex"/>
    <property type="evidence" value="ECO:0007669"/>
    <property type="project" value="TreeGrafter"/>
</dbReference>
<gene>
    <name evidence="4" type="ORF">SBAD_LOCUS10746</name>
</gene>
<dbReference type="InterPro" id="IPR036420">
    <property type="entry name" value="BRCT_dom_sf"/>
</dbReference>
<evidence type="ECO:0000313" key="4">
    <source>
        <dbReference type="EMBL" id="VDP34317.1"/>
    </source>
</evidence>
<organism evidence="4 5">
    <name type="scientific">Soboliphyme baturini</name>
    <dbReference type="NCBI Taxonomy" id="241478"/>
    <lineage>
        <taxon>Eukaryota</taxon>
        <taxon>Metazoa</taxon>
        <taxon>Ecdysozoa</taxon>
        <taxon>Nematoda</taxon>
        <taxon>Enoplea</taxon>
        <taxon>Dorylaimia</taxon>
        <taxon>Dioctophymatida</taxon>
        <taxon>Dioctophymatoidea</taxon>
        <taxon>Soboliphymatidae</taxon>
        <taxon>Soboliphyme</taxon>
    </lineage>
</organism>
<dbReference type="Gene3D" id="2.40.50.140">
    <property type="entry name" value="Nucleic acid-binding proteins"/>
    <property type="match status" value="1"/>
</dbReference>
<dbReference type="GO" id="GO:0005958">
    <property type="term" value="C:DNA-dependent protein kinase-DNA ligase 4 complex"/>
    <property type="evidence" value="ECO:0007669"/>
    <property type="project" value="TreeGrafter"/>
</dbReference>
<dbReference type="GO" id="GO:0005524">
    <property type="term" value="F:ATP binding"/>
    <property type="evidence" value="ECO:0007669"/>
    <property type="project" value="InterPro"/>
</dbReference>
<name>A0A3P8C2K4_9BILA</name>
<dbReference type="GO" id="GO:0006297">
    <property type="term" value="P:nucleotide-excision repair, DNA gap filling"/>
    <property type="evidence" value="ECO:0007669"/>
    <property type="project" value="TreeGrafter"/>
</dbReference>
<dbReference type="EMBL" id="UZAM01014502">
    <property type="protein sequence ID" value="VDP34317.1"/>
    <property type="molecule type" value="Genomic_DNA"/>
</dbReference>
<dbReference type="PROSITE" id="PS50172">
    <property type="entry name" value="BRCT"/>
    <property type="match status" value="2"/>
</dbReference>
<dbReference type="Proteomes" id="UP000270296">
    <property type="component" value="Unassembled WGS sequence"/>
</dbReference>
<keyword evidence="1" id="KW-0233">DNA recombination</keyword>
<evidence type="ECO:0000313" key="5">
    <source>
        <dbReference type="Proteomes" id="UP000270296"/>
    </source>
</evidence>
<dbReference type="Pfam" id="PF00533">
    <property type="entry name" value="BRCT"/>
    <property type="match status" value="2"/>
</dbReference>
<feature type="domain" description="BRCT" evidence="3">
    <location>
        <begin position="236"/>
        <end position="340"/>
    </location>
</feature>
<protein>
    <recommendedName>
        <fullName evidence="3">BRCT domain-containing protein</fullName>
    </recommendedName>
</protein>
<keyword evidence="5" id="KW-1185">Reference proteome</keyword>
<feature type="domain" description="BRCT" evidence="3">
    <location>
        <begin position="101"/>
        <end position="172"/>
    </location>
</feature>
<dbReference type="GO" id="GO:0006303">
    <property type="term" value="P:double-strand break repair via nonhomologous end joining"/>
    <property type="evidence" value="ECO:0007669"/>
    <property type="project" value="TreeGrafter"/>
</dbReference>
<dbReference type="SUPFAM" id="SSF52113">
    <property type="entry name" value="BRCT domain"/>
    <property type="match status" value="2"/>
</dbReference>
<dbReference type="PANTHER" id="PTHR45997:SF1">
    <property type="entry name" value="DNA LIGASE 4"/>
    <property type="match status" value="1"/>
</dbReference>
<dbReference type="SMART" id="SM00292">
    <property type="entry name" value="BRCT"/>
    <property type="match status" value="2"/>
</dbReference>
<dbReference type="PANTHER" id="PTHR45997">
    <property type="entry name" value="DNA LIGASE 4"/>
    <property type="match status" value="1"/>
</dbReference>
<dbReference type="GO" id="GO:0006310">
    <property type="term" value="P:DNA recombination"/>
    <property type="evidence" value="ECO:0007669"/>
    <property type="project" value="UniProtKB-KW"/>
</dbReference>
<sequence length="342" mass="38543">MQIRATEIVPSGAFGIGYTLRFPRVVKVREDKAWSDCMTVEEFLNLKEVYAGRLARIIDNRAMDGVDTRSSIHPRHKPSSSKPRPQLGTQFERAAVRDYDEKSTVFDGLEFCIINGSTSFPKKTLERLVLENGGSIVQHPTENTYCVVADRLVARVQSIIESGLYNVIKAQWRPHLMWYSTEATASQFKLTFDAYGDSFFEPVSIDDLKAIVSALSPMSLPRHKVMELIAELFPSYKYKLFYGLRVYVDFFGTVNNPESKINSSPLDIVELRLKLYGASIVDTVDETTTHIIVFSNDMSRVQALNQICSQICPNAILVTEQWVTDSVDRAALCDVSAYSPLK</sequence>